<name>A0A7V5NX79_9PROT</name>
<dbReference type="EC" id="2.7.7.4" evidence="2"/>
<keyword evidence="6" id="KW-0547">Nucleotide-binding</keyword>
<dbReference type="Gene3D" id="3.40.50.620">
    <property type="entry name" value="HUPs"/>
    <property type="match status" value="1"/>
</dbReference>
<dbReference type="InterPro" id="IPR014729">
    <property type="entry name" value="Rossmann-like_a/b/a_fold"/>
</dbReference>
<comment type="catalytic activity">
    <reaction evidence="10">
        <text>sulfate + ATP + H(+) = adenosine 5'-phosphosulfate + diphosphate</text>
        <dbReference type="Rhea" id="RHEA:18133"/>
        <dbReference type="ChEBI" id="CHEBI:15378"/>
        <dbReference type="ChEBI" id="CHEBI:16189"/>
        <dbReference type="ChEBI" id="CHEBI:30616"/>
        <dbReference type="ChEBI" id="CHEBI:33019"/>
        <dbReference type="ChEBI" id="CHEBI:58243"/>
        <dbReference type="EC" id="2.7.7.4"/>
    </reaction>
</comment>
<dbReference type="PANTHER" id="PTHR43196:SF1">
    <property type="entry name" value="SULFATE ADENYLYLTRANSFERASE SUBUNIT 2"/>
    <property type="match status" value="1"/>
</dbReference>
<dbReference type="GO" id="GO:0000103">
    <property type="term" value="P:sulfate assimilation"/>
    <property type="evidence" value="ECO:0007669"/>
    <property type="project" value="InterPro"/>
</dbReference>
<feature type="compositionally biased region" description="Basic and acidic residues" evidence="11">
    <location>
        <begin position="361"/>
        <end position="370"/>
    </location>
</feature>
<comment type="caution">
    <text evidence="13">The sequence shown here is derived from an EMBL/GenBank/DDBJ whole genome shotgun (WGS) entry which is preliminary data.</text>
</comment>
<dbReference type="EMBL" id="DROP01000135">
    <property type="protein sequence ID" value="HHI88701.1"/>
    <property type="molecule type" value="Genomic_DNA"/>
</dbReference>
<dbReference type="GO" id="GO:0004781">
    <property type="term" value="F:sulfate adenylyltransferase (ATP) activity"/>
    <property type="evidence" value="ECO:0007669"/>
    <property type="project" value="UniProtKB-EC"/>
</dbReference>
<gene>
    <name evidence="13" type="primary">cysD</name>
    <name evidence="13" type="ORF">ENK01_01995</name>
</gene>
<dbReference type="Pfam" id="PF01507">
    <property type="entry name" value="PAPS_reduct"/>
    <property type="match status" value="1"/>
</dbReference>
<evidence type="ECO:0000256" key="10">
    <source>
        <dbReference type="ARBA" id="ARBA00049370"/>
    </source>
</evidence>
<feature type="domain" description="Phosphoadenosine phosphosulphate reductase" evidence="12">
    <location>
        <begin position="99"/>
        <end position="325"/>
    </location>
</feature>
<evidence type="ECO:0000256" key="3">
    <source>
        <dbReference type="ARBA" id="ARBA00022004"/>
    </source>
</evidence>
<dbReference type="NCBIfam" id="NF003587">
    <property type="entry name" value="PRK05253.1"/>
    <property type="match status" value="1"/>
</dbReference>
<dbReference type="GO" id="GO:0005524">
    <property type="term" value="F:ATP binding"/>
    <property type="evidence" value="ECO:0007669"/>
    <property type="project" value="UniProtKB-KW"/>
</dbReference>
<dbReference type="AlphaFoldDB" id="A0A7V5NX79"/>
<evidence type="ECO:0000256" key="8">
    <source>
        <dbReference type="ARBA" id="ARBA00030256"/>
    </source>
</evidence>
<evidence type="ECO:0000256" key="4">
    <source>
        <dbReference type="ARBA" id="ARBA00022679"/>
    </source>
</evidence>
<dbReference type="InterPro" id="IPR002500">
    <property type="entry name" value="PAPS_reduct_dom"/>
</dbReference>
<comment type="similarity">
    <text evidence="1">Belongs to the PAPS reductase family. CysD subfamily.</text>
</comment>
<dbReference type="InterPro" id="IPR050128">
    <property type="entry name" value="Sulfate_adenylyltrnsfr_sub2"/>
</dbReference>
<proteinExistence type="inferred from homology"/>
<dbReference type="Proteomes" id="UP000885806">
    <property type="component" value="Unassembled WGS sequence"/>
</dbReference>
<dbReference type="PANTHER" id="PTHR43196">
    <property type="entry name" value="SULFATE ADENYLYLTRANSFERASE SUBUNIT 2"/>
    <property type="match status" value="1"/>
</dbReference>
<dbReference type="NCBIfam" id="TIGR02039">
    <property type="entry name" value="CysD"/>
    <property type="match status" value="1"/>
</dbReference>
<reference evidence="13" key="1">
    <citation type="journal article" date="2020" name="mSystems">
        <title>Genome- and Community-Level Interaction Insights into Carbon Utilization and Element Cycling Functions of Hydrothermarchaeota in Hydrothermal Sediment.</title>
        <authorList>
            <person name="Zhou Z."/>
            <person name="Liu Y."/>
            <person name="Xu W."/>
            <person name="Pan J."/>
            <person name="Luo Z.H."/>
            <person name="Li M."/>
        </authorList>
    </citation>
    <scope>NUCLEOTIDE SEQUENCE [LARGE SCALE GENOMIC DNA]</scope>
    <source>
        <strain evidence="13">HyVt-538</strain>
    </source>
</reference>
<organism evidence="13">
    <name type="scientific">Hellea balneolensis</name>
    <dbReference type="NCBI Taxonomy" id="287478"/>
    <lineage>
        <taxon>Bacteria</taxon>
        <taxon>Pseudomonadati</taxon>
        <taxon>Pseudomonadota</taxon>
        <taxon>Alphaproteobacteria</taxon>
        <taxon>Maricaulales</taxon>
        <taxon>Robiginitomaculaceae</taxon>
        <taxon>Hellea</taxon>
    </lineage>
</organism>
<dbReference type="NCBIfam" id="NF009214">
    <property type="entry name" value="PRK12563.1"/>
    <property type="match status" value="1"/>
</dbReference>
<evidence type="ECO:0000256" key="2">
    <source>
        <dbReference type="ARBA" id="ARBA00012391"/>
    </source>
</evidence>
<dbReference type="SUPFAM" id="SSF52402">
    <property type="entry name" value="Adenine nucleotide alpha hydrolases-like"/>
    <property type="match status" value="1"/>
</dbReference>
<evidence type="ECO:0000259" key="12">
    <source>
        <dbReference type="Pfam" id="PF01507"/>
    </source>
</evidence>
<dbReference type="InterPro" id="IPR011784">
    <property type="entry name" value="SO4_adenylTrfase_ssu"/>
</dbReference>
<accession>A0A7V5NX79</accession>
<keyword evidence="4 13" id="KW-0808">Transferase</keyword>
<keyword evidence="5 13" id="KW-0548">Nucleotidyltransferase</keyword>
<sequence length="370" mass="41737">MPNMEIDELIKRAEALQSQTGQSLSTISRKILNDGKGLARLKAGGQCTLKTLKAAFARLEALEGRSPAHKSPDGLSYLDRLEAESLHILRETVAGCKKPVLLYSIGKDSSVLVHLARKAFAPARLPFALLHVDTGWKFRAMYALRDRLAAHADIDMIIHKNQSPEAAQVTPFTHPPDLYTEIMKTQALKQALATYGFDAAIGGARRDEEKSRAKERIFSIRDEKGRWDPKRQRPELWHNYNTRLGPGESLRIFPLSNWTEMDVWRYIRREQIEIPDLYLARPRPVVNRDGQWIMVDDDRFRLAPGETPLVKSVRFRTLGCYPLTAAIESQAGTLDALIAELETTGQSERAGRLIDTGEASMEDKKQDGYF</sequence>
<evidence type="ECO:0000256" key="7">
    <source>
        <dbReference type="ARBA" id="ARBA00022840"/>
    </source>
</evidence>
<dbReference type="FunFam" id="3.40.50.620:FF:000002">
    <property type="entry name" value="Sulfate adenylyltransferase subunit 2"/>
    <property type="match status" value="1"/>
</dbReference>
<evidence type="ECO:0000313" key="13">
    <source>
        <dbReference type="EMBL" id="HHI88701.1"/>
    </source>
</evidence>
<evidence type="ECO:0000256" key="9">
    <source>
        <dbReference type="ARBA" id="ARBA00031812"/>
    </source>
</evidence>
<evidence type="ECO:0000256" key="1">
    <source>
        <dbReference type="ARBA" id="ARBA00008885"/>
    </source>
</evidence>
<evidence type="ECO:0000256" key="5">
    <source>
        <dbReference type="ARBA" id="ARBA00022695"/>
    </source>
</evidence>
<evidence type="ECO:0000256" key="6">
    <source>
        <dbReference type="ARBA" id="ARBA00022741"/>
    </source>
</evidence>
<protein>
    <recommendedName>
        <fullName evidence="3">Sulfate adenylyltransferase subunit 2</fullName>
        <ecNumber evidence="2">2.7.7.4</ecNumber>
    </recommendedName>
    <alternativeName>
        <fullName evidence="8">ATP-sulfurylase small subunit</fullName>
    </alternativeName>
    <alternativeName>
        <fullName evidence="9">Sulfate adenylate transferase</fullName>
    </alternativeName>
</protein>
<feature type="region of interest" description="Disordered" evidence="11">
    <location>
        <begin position="349"/>
        <end position="370"/>
    </location>
</feature>
<evidence type="ECO:0000256" key="11">
    <source>
        <dbReference type="SAM" id="MobiDB-lite"/>
    </source>
</evidence>
<keyword evidence="7" id="KW-0067">ATP-binding</keyword>